<keyword evidence="1" id="KW-0812">Transmembrane</keyword>
<dbReference type="OrthoDB" id="7188807at2"/>
<keyword evidence="1" id="KW-1133">Transmembrane helix</keyword>
<accession>A0A5B2VCJ8</accession>
<name>A0A5B2VCJ8_9HYPH</name>
<gene>
    <name evidence="2" type="ORF">F0L46_15165</name>
</gene>
<reference evidence="2 3" key="1">
    <citation type="submission" date="2019-09" db="EMBL/GenBank/DDBJ databases">
        <title>Salinarimonas rosea gen. nov., sp. nov., a new member of the a-2 subgroup of the Proteobacteria.</title>
        <authorList>
            <person name="Liu J."/>
        </authorList>
    </citation>
    <scope>NUCLEOTIDE SEQUENCE [LARGE SCALE GENOMIC DNA]</scope>
    <source>
        <strain evidence="2 3">BN140002</strain>
    </source>
</reference>
<feature type="transmembrane region" description="Helical" evidence="1">
    <location>
        <begin position="48"/>
        <end position="69"/>
    </location>
</feature>
<dbReference type="AlphaFoldDB" id="A0A5B2VCJ8"/>
<protein>
    <submittedName>
        <fullName evidence="2">Uncharacterized protein</fullName>
    </submittedName>
</protein>
<evidence type="ECO:0000313" key="3">
    <source>
        <dbReference type="Proteomes" id="UP000323142"/>
    </source>
</evidence>
<feature type="transmembrane region" description="Helical" evidence="1">
    <location>
        <begin position="81"/>
        <end position="99"/>
    </location>
</feature>
<organism evidence="2 3">
    <name type="scientific">Salinarimonas soli</name>
    <dbReference type="NCBI Taxonomy" id="1638099"/>
    <lineage>
        <taxon>Bacteria</taxon>
        <taxon>Pseudomonadati</taxon>
        <taxon>Pseudomonadota</taxon>
        <taxon>Alphaproteobacteria</taxon>
        <taxon>Hyphomicrobiales</taxon>
        <taxon>Salinarimonadaceae</taxon>
        <taxon>Salinarimonas</taxon>
    </lineage>
</organism>
<evidence type="ECO:0000313" key="2">
    <source>
        <dbReference type="EMBL" id="KAA2236478.1"/>
    </source>
</evidence>
<proteinExistence type="predicted"/>
<feature type="transmembrane region" description="Helical" evidence="1">
    <location>
        <begin position="131"/>
        <end position="153"/>
    </location>
</feature>
<dbReference type="RefSeq" id="WP_149818999.1">
    <property type="nucleotide sequence ID" value="NZ_VUOA01000027.1"/>
</dbReference>
<keyword evidence="3" id="KW-1185">Reference proteome</keyword>
<comment type="caution">
    <text evidence="2">The sequence shown here is derived from an EMBL/GenBank/DDBJ whole genome shotgun (WGS) entry which is preliminary data.</text>
</comment>
<dbReference type="Proteomes" id="UP000323142">
    <property type="component" value="Unassembled WGS sequence"/>
</dbReference>
<reference evidence="2 3" key="2">
    <citation type="submission" date="2019-09" db="EMBL/GenBank/DDBJ databases">
        <authorList>
            <person name="Jin C."/>
        </authorList>
    </citation>
    <scope>NUCLEOTIDE SEQUENCE [LARGE SCALE GENOMIC DNA]</scope>
    <source>
        <strain evidence="2 3">BN140002</strain>
    </source>
</reference>
<dbReference type="EMBL" id="VUOA01000027">
    <property type="protein sequence ID" value="KAA2236478.1"/>
    <property type="molecule type" value="Genomic_DNA"/>
</dbReference>
<keyword evidence="1" id="KW-0472">Membrane</keyword>
<evidence type="ECO:0000256" key="1">
    <source>
        <dbReference type="SAM" id="Phobius"/>
    </source>
</evidence>
<sequence length="156" mass="17109">MADHAIDLMPTLPQEPEPFPVLGLWFEDVPQPANDDHRYLPERLVPDLPPAVGFMLVGAFAWIIGAYLITFWSDLQALEMVVVDAVYASVYLGVPWLILKLEPRTGQNPTLAVFLDRGLQTFTGHLTGMQALVQILTIPVALASATTAMCLVARLA</sequence>